<dbReference type="EMBL" id="JAFBMS010000030">
    <property type="protein sequence ID" value="KAG9342163.1"/>
    <property type="molecule type" value="Genomic_DNA"/>
</dbReference>
<reference evidence="1" key="1">
    <citation type="thesis" date="2021" institute="BYU ScholarsArchive" country="Provo, UT, USA">
        <title>Applications of and Algorithms for Genome Assembly and Genomic Analyses with an Emphasis on Marine Teleosts.</title>
        <authorList>
            <person name="Pickett B.D."/>
        </authorList>
    </citation>
    <scope>NUCLEOTIDE SEQUENCE</scope>
    <source>
        <strain evidence="1">HI-2016</strain>
    </source>
</reference>
<evidence type="ECO:0000313" key="1">
    <source>
        <dbReference type="EMBL" id="KAG9342163.1"/>
    </source>
</evidence>
<organism evidence="1 2">
    <name type="scientific">Albula glossodonta</name>
    <name type="common">roundjaw bonefish</name>
    <dbReference type="NCBI Taxonomy" id="121402"/>
    <lineage>
        <taxon>Eukaryota</taxon>
        <taxon>Metazoa</taxon>
        <taxon>Chordata</taxon>
        <taxon>Craniata</taxon>
        <taxon>Vertebrata</taxon>
        <taxon>Euteleostomi</taxon>
        <taxon>Actinopterygii</taxon>
        <taxon>Neopterygii</taxon>
        <taxon>Teleostei</taxon>
        <taxon>Albuliformes</taxon>
        <taxon>Albulidae</taxon>
        <taxon>Albula</taxon>
    </lineage>
</organism>
<proteinExistence type="predicted"/>
<protein>
    <submittedName>
        <fullName evidence="1">Uncharacterized protein</fullName>
    </submittedName>
</protein>
<keyword evidence="2" id="KW-1185">Reference proteome</keyword>
<dbReference type="AlphaFoldDB" id="A0A8T2NMX7"/>
<evidence type="ECO:0000313" key="2">
    <source>
        <dbReference type="Proteomes" id="UP000824540"/>
    </source>
</evidence>
<name>A0A8T2NMX7_9TELE</name>
<sequence length="81" mass="9456">MELEGWRENWHKEEYSKGLDHFREPAYKGRGKVGTFSYTPWRACISSSSVSWADLSVPREGSSLEIPILYKEILLSLHHFK</sequence>
<comment type="caution">
    <text evidence="1">The sequence shown here is derived from an EMBL/GenBank/DDBJ whole genome shotgun (WGS) entry which is preliminary data.</text>
</comment>
<accession>A0A8T2NMX7</accession>
<dbReference type="Proteomes" id="UP000824540">
    <property type="component" value="Unassembled WGS sequence"/>
</dbReference>
<gene>
    <name evidence="1" type="ORF">JZ751_017163</name>
</gene>